<evidence type="ECO:0000313" key="1">
    <source>
        <dbReference type="EMBL" id="KAH6929370.1"/>
    </source>
</evidence>
<accession>A0ACB7S412</accession>
<keyword evidence="2" id="KW-1185">Reference proteome</keyword>
<name>A0ACB7S412_HYAAI</name>
<organism evidence="1 2">
    <name type="scientific">Hyalomma asiaticum</name>
    <name type="common">Tick</name>
    <dbReference type="NCBI Taxonomy" id="266040"/>
    <lineage>
        <taxon>Eukaryota</taxon>
        <taxon>Metazoa</taxon>
        <taxon>Ecdysozoa</taxon>
        <taxon>Arthropoda</taxon>
        <taxon>Chelicerata</taxon>
        <taxon>Arachnida</taxon>
        <taxon>Acari</taxon>
        <taxon>Parasitiformes</taxon>
        <taxon>Ixodida</taxon>
        <taxon>Ixodoidea</taxon>
        <taxon>Ixodidae</taxon>
        <taxon>Hyalomminae</taxon>
        <taxon>Hyalomma</taxon>
    </lineage>
</organism>
<sequence length="221" mass="24559">MAKAEPEKYPLDMSVVQSLDLNQNGFEACTLSDALATGYRNAAHAMLWAPTDVLVMRRYRQKATIVAVLRFDGYMGFLGGLVDPGEDPAQALNRELREELNADTSRYCATEGDHVISFKHRERHFACHFYALRLSADELLATERAAIGSREHGHETMGILRVPVYTMADGFGGLPVFLAQRFISTARQELLYTTVRLGLLDEAEALAAKAKSEDAFRCKGK</sequence>
<comment type="caution">
    <text evidence="1">The sequence shown here is derived from an EMBL/GenBank/DDBJ whole genome shotgun (WGS) entry which is preliminary data.</text>
</comment>
<dbReference type="EMBL" id="CM023486">
    <property type="protein sequence ID" value="KAH6929370.1"/>
    <property type="molecule type" value="Genomic_DNA"/>
</dbReference>
<gene>
    <name evidence="1" type="ORF">HPB50_026852</name>
</gene>
<evidence type="ECO:0000313" key="2">
    <source>
        <dbReference type="Proteomes" id="UP000821845"/>
    </source>
</evidence>
<protein>
    <submittedName>
        <fullName evidence="1">Uncharacterized protein</fullName>
    </submittedName>
</protein>
<dbReference type="Proteomes" id="UP000821845">
    <property type="component" value="Chromosome 6"/>
</dbReference>
<reference evidence="1" key="1">
    <citation type="submission" date="2020-05" db="EMBL/GenBank/DDBJ databases">
        <title>Large-scale comparative analyses of tick genomes elucidate their genetic diversity and vector capacities.</title>
        <authorList>
            <person name="Jia N."/>
            <person name="Wang J."/>
            <person name="Shi W."/>
            <person name="Du L."/>
            <person name="Sun Y."/>
            <person name="Zhan W."/>
            <person name="Jiang J."/>
            <person name="Wang Q."/>
            <person name="Zhang B."/>
            <person name="Ji P."/>
            <person name="Sakyi L.B."/>
            <person name="Cui X."/>
            <person name="Yuan T."/>
            <person name="Jiang B."/>
            <person name="Yang W."/>
            <person name="Lam T.T.-Y."/>
            <person name="Chang Q."/>
            <person name="Ding S."/>
            <person name="Wang X."/>
            <person name="Zhu J."/>
            <person name="Ruan X."/>
            <person name="Zhao L."/>
            <person name="Wei J."/>
            <person name="Que T."/>
            <person name="Du C."/>
            <person name="Cheng J."/>
            <person name="Dai P."/>
            <person name="Han X."/>
            <person name="Huang E."/>
            <person name="Gao Y."/>
            <person name="Liu J."/>
            <person name="Shao H."/>
            <person name="Ye R."/>
            <person name="Li L."/>
            <person name="Wei W."/>
            <person name="Wang X."/>
            <person name="Wang C."/>
            <person name="Yang T."/>
            <person name="Huo Q."/>
            <person name="Li W."/>
            <person name="Guo W."/>
            <person name="Chen H."/>
            <person name="Zhou L."/>
            <person name="Ni X."/>
            <person name="Tian J."/>
            <person name="Zhou Y."/>
            <person name="Sheng Y."/>
            <person name="Liu T."/>
            <person name="Pan Y."/>
            <person name="Xia L."/>
            <person name="Li J."/>
            <person name="Zhao F."/>
            <person name="Cao W."/>
        </authorList>
    </citation>
    <scope>NUCLEOTIDE SEQUENCE</scope>
    <source>
        <strain evidence="1">Hyas-2018</strain>
    </source>
</reference>
<proteinExistence type="predicted"/>